<proteinExistence type="predicted"/>
<gene>
    <name evidence="2" type="ORF">MPC4_230012</name>
</gene>
<keyword evidence="3" id="KW-1185">Reference proteome</keyword>
<feature type="chain" id="PRO_5032524612" description="DUF2380 domain-containing protein" evidence="1">
    <location>
        <begin position="24"/>
        <end position="174"/>
    </location>
</feature>
<evidence type="ECO:0000313" key="2">
    <source>
        <dbReference type="EMBL" id="VTZ50357.1"/>
    </source>
</evidence>
<dbReference type="AlphaFoldDB" id="A0A8B6M5S9"/>
<accession>A0A8B6M5S9</accession>
<evidence type="ECO:0008006" key="4">
    <source>
        <dbReference type="Google" id="ProtNLM"/>
    </source>
</evidence>
<feature type="signal peptide" evidence="1">
    <location>
        <begin position="1"/>
        <end position="23"/>
    </location>
</feature>
<comment type="caution">
    <text evidence="2">The sequence shown here is derived from an EMBL/GenBank/DDBJ whole genome shotgun (WGS) entry which is preliminary data.</text>
</comment>
<evidence type="ECO:0000313" key="3">
    <source>
        <dbReference type="Proteomes" id="UP000485880"/>
    </source>
</evidence>
<keyword evidence="1" id="KW-0732">Signal</keyword>
<reference evidence="2 3" key="1">
    <citation type="submission" date="2019-05" db="EMBL/GenBank/DDBJ databases">
        <authorList>
            <person name="Farhan Ul Haque M."/>
        </authorList>
    </citation>
    <scope>NUCLEOTIDE SEQUENCE [LARGE SCALE GENOMIC DNA]</scope>
    <source>
        <strain evidence="2">2</strain>
    </source>
</reference>
<dbReference type="EMBL" id="CABFMQ020000080">
    <property type="protein sequence ID" value="VTZ50357.1"/>
    <property type="molecule type" value="Genomic_DNA"/>
</dbReference>
<dbReference type="Proteomes" id="UP000485880">
    <property type="component" value="Unassembled WGS sequence"/>
</dbReference>
<sequence length="174" mass="18677">MWAGLRFGLAALALMMAAAGAVAQTNKPQPLAVFPVELWDTSGEGAKPHQAERLERATATLAKALEQDGRYRAVDLSPYRDEIAKTEPRYNCNGCWREIARKAGAQFAALATVHKVSSLISSFDITITNLETGKAVAYASGQFRGDDDEAYTRAVKFLVKDRLSSAGAQGAAAQ</sequence>
<dbReference type="InterPro" id="IPR021698">
    <property type="entry name" value="DUF3280"/>
</dbReference>
<organism evidence="2 3">
    <name type="scientific">Methylocella tundrae</name>
    <dbReference type="NCBI Taxonomy" id="227605"/>
    <lineage>
        <taxon>Bacteria</taxon>
        <taxon>Pseudomonadati</taxon>
        <taxon>Pseudomonadota</taxon>
        <taxon>Alphaproteobacteria</taxon>
        <taxon>Hyphomicrobiales</taxon>
        <taxon>Beijerinckiaceae</taxon>
        <taxon>Methylocella</taxon>
    </lineage>
</organism>
<dbReference type="Pfam" id="PF11684">
    <property type="entry name" value="DUF3280"/>
    <property type="match status" value="1"/>
</dbReference>
<dbReference type="RefSeq" id="WP_174512468.1">
    <property type="nucleotide sequence ID" value="NZ_CABFMQ020000080.1"/>
</dbReference>
<name>A0A8B6M5S9_METTU</name>
<protein>
    <recommendedName>
        <fullName evidence="4">DUF2380 domain-containing protein</fullName>
    </recommendedName>
</protein>
<evidence type="ECO:0000256" key="1">
    <source>
        <dbReference type="SAM" id="SignalP"/>
    </source>
</evidence>